<name>A0AAV4VMM0_CAEEX</name>
<gene>
    <name evidence="1" type="primary">spop_115</name>
    <name evidence="1" type="ORF">CEXT_771591</name>
</gene>
<protein>
    <submittedName>
        <fullName evidence="1">Speckle-type POZ protein</fullName>
    </submittedName>
</protein>
<keyword evidence="2" id="KW-1185">Reference proteome</keyword>
<dbReference type="CDD" id="cd00121">
    <property type="entry name" value="MATH"/>
    <property type="match status" value="1"/>
</dbReference>
<dbReference type="AlphaFoldDB" id="A0AAV4VMM0"/>
<dbReference type="Proteomes" id="UP001054945">
    <property type="component" value="Unassembled WGS sequence"/>
</dbReference>
<organism evidence="1 2">
    <name type="scientific">Caerostris extrusa</name>
    <name type="common">Bark spider</name>
    <name type="synonym">Caerostris bankana</name>
    <dbReference type="NCBI Taxonomy" id="172846"/>
    <lineage>
        <taxon>Eukaryota</taxon>
        <taxon>Metazoa</taxon>
        <taxon>Ecdysozoa</taxon>
        <taxon>Arthropoda</taxon>
        <taxon>Chelicerata</taxon>
        <taxon>Arachnida</taxon>
        <taxon>Araneae</taxon>
        <taxon>Araneomorphae</taxon>
        <taxon>Entelegynae</taxon>
        <taxon>Araneoidea</taxon>
        <taxon>Araneidae</taxon>
        <taxon>Caerostris</taxon>
    </lineage>
</organism>
<reference evidence="1 2" key="1">
    <citation type="submission" date="2021-06" db="EMBL/GenBank/DDBJ databases">
        <title>Caerostris extrusa draft genome.</title>
        <authorList>
            <person name="Kono N."/>
            <person name="Arakawa K."/>
        </authorList>
    </citation>
    <scope>NUCLEOTIDE SEQUENCE [LARGE SCALE GENOMIC DNA]</scope>
</reference>
<dbReference type="InterPro" id="IPR002083">
    <property type="entry name" value="MATH/TRAF_dom"/>
</dbReference>
<dbReference type="EMBL" id="BPLR01014842">
    <property type="protein sequence ID" value="GIY71691.1"/>
    <property type="molecule type" value="Genomic_DNA"/>
</dbReference>
<accession>A0AAV4VMM0</accession>
<comment type="caution">
    <text evidence="1">The sequence shown here is derived from an EMBL/GenBank/DDBJ whole genome shotgun (WGS) entry which is preliminary data.</text>
</comment>
<evidence type="ECO:0000313" key="1">
    <source>
        <dbReference type="EMBL" id="GIY71691.1"/>
    </source>
</evidence>
<dbReference type="SUPFAM" id="SSF49599">
    <property type="entry name" value="TRAF domain-like"/>
    <property type="match status" value="1"/>
</dbReference>
<sequence length="547" mass="63923">MARVKDFTFEWQIENFSFVSGKLRSAPFIAFSIDKDAKWQLQLSLKLSPALGREICVIGLHRVVNHKGIEIIHLEYRLTVVTLDESFKAKNYMCSFPRDGSRNEENKMALLDVNKYLKMRKASYLPSDTLTVRCWMARNEAIPVKRLPRSDVGPKYCLARTWFKVERAAFSACMDNFSEFSEDEIVEMRIKSASHNYQPLFVELSLSDQGMIMMRLVFERNALGRRYTFRWYLLHVWGMKTLLGCREYSTNLREIKFPINVSKRYILGSRNIFLVNDELSLHCEILMTEPQEFSKLEKMEWNLPPLHKKWPFPSDIRNQLLHALEEEKFTDVEIKRKNMMFADEYTVKAHSVILSRQSPKCGLFLACDSSGEGIPTVVQTTIADISILRWAIYLLYVDGDVDWLSMENTIELLRNHDIVSPLVKAKLKKHFEILLDLNNYCRALRLSFESYAWDLVKIAQEFVLRNEQVVFGTAQWRRFEQQCPQLASDTMAISHLLKPGFFNIALVFDGMQFHRAVCSPEFNPKYSSGIQWETTYDSGEHFHFYSD</sequence>
<evidence type="ECO:0000313" key="2">
    <source>
        <dbReference type="Proteomes" id="UP001054945"/>
    </source>
</evidence>
<proteinExistence type="predicted"/>